<dbReference type="GO" id="GO:0045893">
    <property type="term" value="P:positive regulation of DNA-templated transcription"/>
    <property type="evidence" value="ECO:0007669"/>
    <property type="project" value="InterPro"/>
</dbReference>
<feature type="region of interest" description="Disordered" evidence="9">
    <location>
        <begin position="98"/>
        <end position="136"/>
    </location>
</feature>
<evidence type="ECO:0000256" key="4">
    <source>
        <dbReference type="ARBA" id="ARBA00022553"/>
    </source>
</evidence>
<organismHost>
    <name type="scientific">Homo sapiens</name>
    <name type="common">Human</name>
    <dbReference type="NCBI Taxonomy" id="9606"/>
</organismHost>
<evidence type="ECO:0000256" key="8">
    <source>
        <dbReference type="ARBA" id="ARBA00023163"/>
    </source>
</evidence>
<evidence type="ECO:0000256" key="7">
    <source>
        <dbReference type="ARBA" id="ARBA00023125"/>
    </source>
</evidence>
<evidence type="ECO:0000256" key="2">
    <source>
        <dbReference type="ARBA" id="ARBA00007510"/>
    </source>
</evidence>
<keyword evidence="5" id="KW-1048">Host nucleus</keyword>
<feature type="region of interest" description="Disordered" evidence="9">
    <location>
        <begin position="218"/>
        <end position="251"/>
    </location>
</feature>
<keyword evidence="3" id="KW-0244">Early protein</keyword>
<keyword evidence="6" id="KW-0805">Transcription regulation</keyword>
<evidence type="ECO:0000256" key="1">
    <source>
        <dbReference type="ARBA" id="ARBA00004147"/>
    </source>
</evidence>
<protein>
    <submittedName>
        <fullName evidence="11">RS1_2</fullName>
    </submittedName>
</protein>
<dbReference type="EMBL" id="MH790581">
    <property type="protein sequence ID" value="QBH78233.1"/>
    <property type="molecule type" value="Genomic_DNA"/>
</dbReference>
<evidence type="ECO:0000256" key="3">
    <source>
        <dbReference type="ARBA" id="ARBA00022518"/>
    </source>
</evidence>
<dbReference type="InterPro" id="IPR005206">
    <property type="entry name" value="Herpes_ICP4_N"/>
</dbReference>
<feature type="compositionally biased region" description="Low complexity" evidence="9">
    <location>
        <begin position="120"/>
        <end position="136"/>
    </location>
</feature>
<evidence type="ECO:0000256" key="9">
    <source>
        <dbReference type="SAM" id="MobiDB-lite"/>
    </source>
</evidence>
<organism evidence="11">
    <name type="scientific">Human herpesvirus 2</name>
    <name type="common">HHV-2</name>
    <name type="synonym">Human herpes simplex virus 2</name>
    <dbReference type="NCBI Taxonomy" id="10310"/>
    <lineage>
        <taxon>Viruses</taxon>
        <taxon>Duplodnaviria</taxon>
        <taxon>Heunggongvirae</taxon>
        <taxon>Peploviricota</taxon>
        <taxon>Herviviricetes</taxon>
        <taxon>Herpesvirales</taxon>
        <taxon>Orthoherpesviridae</taxon>
        <taxon>Alphaherpesvirinae</taxon>
        <taxon>Simplexvirus</taxon>
        <taxon>Simplexvirus humanalpha2</taxon>
    </lineage>
</organism>
<dbReference type="GO" id="GO:0042025">
    <property type="term" value="C:host cell nucleus"/>
    <property type="evidence" value="ECO:0007669"/>
    <property type="project" value="UniProtKB-SubCell"/>
</dbReference>
<feature type="domain" description="Herpesvirus ICP4-like protein N-terminal" evidence="10">
    <location>
        <begin position="1"/>
        <end position="96"/>
    </location>
</feature>
<evidence type="ECO:0000256" key="5">
    <source>
        <dbReference type="ARBA" id="ARBA00022562"/>
    </source>
</evidence>
<evidence type="ECO:0000313" key="11">
    <source>
        <dbReference type="EMBL" id="QBH78233.1"/>
    </source>
</evidence>
<feature type="compositionally biased region" description="Basic and acidic residues" evidence="9">
    <location>
        <begin position="103"/>
        <end position="119"/>
    </location>
</feature>
<proteinExistence type="inferred from homology"/>
<feature type="compositionally biased region" description="Basic residues" evidence="9">
    <location>
        <begin position="232"/>
        <end position="246"/>
    </location>
</feature>
<reference evidence="11" key="1">
    <citation type="submission" date="2018-08" db="EMBL/GenBank/DDBJ databases">
        <title>HSV2 whole genome sequences from clinical isolates.</title>
        <authorList>
            <person name="Roychoudhury P."/>
            <person name="Greninger A.L."/>
            <person name="Jerome K.R."/>
            <person name="Johnston C."/>
            <person name="Wald A."/>
            <person name="Xie H."/>
        </authorList>
    </citation>
    <scope>NUCLEOTIDE SEQUENCE</scope>
    <source>
        <strain evidence="11">2011-5095</strain>
    </source>
</reference>
<comment type="similarity">
    <text evidence="2">Belongs to the herpesviridae ICP4 family.</text>
</comment>
<keyword evidence="8" id="KW-0804">Transcription</keyword>
<evidence type="ECO:0000259" key="10">
    <source>
        <dbReference type="Pfam" id="PF03584"/>
    </source>
</evidence>
<sequence>MGWLQNPRVAPGDVALDQACFRISGAARNSSSFISGSVARAVPHLGYAMAAGRFGWGLAHVAAAVAMSRRYDRAQKGFLLTSLRRAYAPLLARENAALTGARTPDDGGDANRHDGDAARGKPAAGAAAAPLPSAAASPADERAVPAGYGAAGVLAALGRLSAAPASAPAGADDDDDDDAAPAVVAAAGARRRAAWPWSAWPPAAGSWRRWRRASTATWRPCRGWPEPGPPRPRARGPRARPPRRTPTRPACAPGCASCGSCATRWC</sequence>
<evidence type="ECO:0000256" key="6">
    <source>
        <dbReference type="ARBA" id="ARBA00023015"/>
    </source>
</evidence>
<dbReference type="GO" id="GO:0003677">
    <property type="term" value="F:DNA binding"/>
    <property type="evidence" value="ECO:0007669"/>
    <property type="project" value="UniProtKB-KW"/>
</dbReference>
<comment type="subcellular location">
    <subcellularLocation>
        <location evidence="1">Host nucleus</location>
    </subcellularLocation>
</comment>
<keyword evidence="4" id="KW-0597">Phosphoprotein</keyword>
<dbReference type="Pfam" id="PF03584">
    <property type="entry name" value="Herpes_ICP4_N"/>
    <property type="match status" value="1"/>
</dbReference>
<keyword evidence="7" id="KW-0238">DNA-binding</keyword>
<name>A0A481TBE7_HHV2</name>
<accession>A0A481TBE7</accession>